<organism evidence="1 2">
    <name type="scientific">Gymnopilus dilepis</name>
    <dbReference type="NCBI Taxonomy" id="231916"/>
    <lineage>
        <taxon>Eukaryota</taxon>
        <taxon>Fungi</taxon>
        <taxon>Dikarya</taxon>
        <taxon>Basidiomycota</taxon>
        <taxon>Agaricomycotina</taxon>
        <taxon>Agaricomycetes</taxon>
        <taxon>Agaricomycetidae</taxon>
        <taxon>Agaricales</taxon>
        <taxon>Agaricineae</taxon>
        <taxon>Hymenogastraceae</taxon>
        <taxon>Gymnopilus</taxon>
    </lineage>
</organism>
<keyword evidence="2" id="KW-1185">Reference proteome</keyword>
<proteinExistence type="predicted"/>
<evidence type="ECO:0008006" key="3">
    <source>
        <dbReference type="Google" id="ProtNLM"/>
    </source>
</evidence>
<name>A0A409Y985_9AGAR</name>
<dbReference type="Proteomes" id="UP000284706">
    <property type="component" value="Unassembled WGS sequence"/>
</dbReference>
<dbReference type="PANTHER" id="PTHR13318:SF247">
    <property type="entry name" value="GH16156P"/>
    <property type="match status" value="1"/>
</dbReference>
<accession>A0A409Y985</accession>
<dbReference type="InterPro" id="IPR032675">
    <property type="entry name" value="LRR_dom_sf"/>
</dbReference>
<protein>
    <recommendedName>
        <fullName evidence="3">F-box domain-containing protein</fullName>
    </recommendedName>
</protein>
<comment type="caution">
    <text evidence="1">The sequence shown here is derived from an EMBL/GenBank/DDBJ whole genome shotgun (WGS) entry which is preliminary data.</text>
</comment>
<dbReference type="SUPFAM" id="SSF52047">
    <property type="entry name" value="RNI-like"/>
    <property type="match status" value="1"/>
</dbReference>
<dbReference type="AlphaFoldDB" id="A0A409Y985"/>
<dbReference type="STRING" id="231916.A0A409Y985"/>
<sequence length="1015" mass="114933">MYRALLVRELQQQIFENFLPSFDVESLTFAEADSFVKYLPDREARKTLLNAALTCRNLKEAALDALWWAVDDLTPLCAMLEGFRETEDSVAHTFDYVVRGSIARSEVDRFFHYAKRIKLLHCRRSPSVSSTSYMRILWAKLTLLVSPTLRVLNVSNEWDMQGVHPDATALRAIIDSLADLAPGLLGLSLWHEMTSDCLQDIRGLPKLKHLRLNNSFPLYQQHQQDDEVEYQVLGDVFQSNLSSLSRLRRLKLTGHLYIASVKAVSSPASLTFSALVKMELTPHFPGSVEELTSLFRLATFPKLESLRAGPYDCLSQTRISDLRQFFASLVQATTPGHFRFLALFCSWEMDTLFQVPLSSIPELLHLRLAGLDTDVLTPIDTQDVSSMGSAWPHLSELSLKSPIGLAFNVVVEIALRFKELRRLDLHVDCRVIPEPGAVPILDRPLFAHFSMASGDSFPENPVQVARCLDRLFPQLKELDQELVTIPSLKITMHRVFFIPELLDQNFQNFRTDFDEKKLVSTLVPEISSYENFLPNGKTRETLLNAALTCRAFKKPALDVLWWAMDDLTPLFCLLRGYGIVEPDDYEYIDVIEGPICDSECELFFDYADRIKLFCAVKDTWPGSTPCMQILRASKRSCLLGSLKYIFCLKSVPELVFLPSSRLQVVSAVMNDSLATDFRAFIGSLPSISPRLAGLYLAYEVTEGCLRSIERLTELKSLYIYNGFFHDDTTHEEFGDLAVDANFVQNLSSFSNLSSLKLSGNIDFGLGLSEEYCLPWIFPAVTVLECQADLRDDISVLTRFLQIARFPQLESFTASHYEPEDSDVDERNWLEFSKALTTAAPPSLQTLVLWSTDCPRLNIHLSSISGVFQFHRLTSFSTDMLYPISMAEAKSMTDAWPNLCCLELRTAVSLEAFVSFAQRFEQLRKLSVPLDCARCPPLEDIPILSRPLSTLKVISRGQIPPKDPIKVAHCIDRLFPDVEEVSLPFGGKALREKWREVNSILRALQLARKDQKLRDS</sequence>
<reference evidence="1 2" key="1">
    <citation type="journal article" date="2018" name="Evol. Lett.">
        <title>Horizontal gene cluster transfer increased hallucinogenic mushroom diversity.</title>
        <authorList>
            <person name="Reynolds H.T."/>
            <person name="Vijayakumar V."/>
            <person name="Gluck-Thaler E."/>
            <person name="Korotkin H.B."/>
            <person name="Matheny P.B."/>
            <person name="Slot J.C."/>
        </authorList>
    </citation>
    <scope>NUCLEOTIDE SEQUENCE [LARGE SCALE GENOMIC DNA]</scope>
    <source>
        <strain evidence="1 2">SRW20</strain>
    </source>
</reference>
<dbReference type="GO" id="GO:0019005">
    <property type="term" value="C:SCF ubiquitin ligase complex"/>
    <property type="evidence" value="ECO:0007669"/>
    <property type="project" value="TreeGrafter"/>
</dbReference>
<dbReference type="OrthoDB" id="3255541at2759"/>
<dbReference type="Gene3D" id="3.80.10.10">
    <property type="entry name" value="Ribonuclease Inhibitor"/>
    <property type="match status" value="2"/>
</dbReference>
<dbReference type="PANTHER" id="PTHR13318">
    <property type="entry name" value="PARTNER OF PAIRED, ISOFORM B-RELATED"/>
    <property type="match status" value="1"/>
</dbReference>
<evidence type="ECO:0000313" key="2">
    <source>
        <dbReference type="Proteomes" id="UP000284706"/>
    </source>
</evidence>
<dbReference type="EMBL" id="NHYE01001060">
    <property type="protein sequence ID" value="PPQ99471.1"/>
    <property type="molecule type" value="Genomic_DNA"/>
</dbReference>
<evidence type="ECO:0000313" key="1">
    <source>
        <dbReference type="EMBL" id="PPQ99471.1"/>
    </source>
</evidence>
<gene>
    <name evidence="1" type="ORF">CVT26_014287</name>
</gene>
<dbReference type="InParanoid" id="A0A409Y985"/>
<dbReference type="GO" id="GO:0031146">
    <property type="term" value="P:SCF-dependent proteasomal ubiquitin-dependent protein catabolic process"/>
    <property type="evidence" value="ECO:0007669"/>
    <property type="project" value="TreeGrafter"/>
</dbReference>